<sequence length="170" mass="19723">MTTAHNYIAVEKQLDVRRDAFAVEEGYLHSSEEVSPWVPFPGNDKVFIRHLSFDIRSNSAVNILRVDAGGSLGKHRHRGPVTGYTLEGSWYYKEYDWVARPGDFIRESPGRTHTLMSDNGMKALFHLNGSEEFLDEDDRILFTVDVFWFIDHYMSYCEENNIPINEKLFL</sequence>
<dbReference type="Pfam" id="PF12973">
    <property type="entry name" value="Cupin_7"/>
    <property type="match status" value="1"/>
</dbReference>
<reference evidence="2 3" key="1">
    <citation type="submission" date="2016-10" db="EMBL/GenBank/DDBJ databases">
        <authorList>
            <person name="de Groot N.N."/>
        </authorList>
    </citation>
    <scope>NUCLEOTIDE SEQUENCE [LARGE SCALE GENOMIC DNA]</scope>
    <source>
        <strain evidence="2 3">DSM 21632</strain>
    </source>
</reference>
<accession>A0A1G8GWZ7</accession>
<evidence type="ECO:0000313" key="3">
    <source>
        <dbReference type="Proteomes" id="UP000199163"/>
    </source>
</evidence>
<proteinExistence type="predicted"/>
<dbReference type="Proteomes" id="UP000199163">
    <property type="component" value="Unassembled WGS sequence"/>
</dbReference>
<keyword evidence="3" id="KW-1185">Reference proteome</keyword>
<dbReference type="SUPFAM" id="SSF51182">
    <property type="entry name" value="RmlC-like cupins"/>
    <property type="match status" value="1"/>
</dbReference>
<evidence type="ECO:0000259" key="1">
    <source>
        <dbReference type="Pfam" id="PF12973"/>
    </source>
</evidence>
<dbReference type="AlphaFoldDB" id="A0A1G8GWZ7"/>
<gene>
    <name evidence="2" type="ORF">SAMN05192534_11752</name>
</gene>
<dbReference type="RefSeq" id="WP_091274723.1">
    <property type="nucleotide sequence ID" value="NZ_FNDK01000017.1"/>
</dbReference>
<dbReference type="InterPro" id="IPR014710">
    <property type="entry name" value="RmlC-like_jellyroll"/>
</dbReference>
<feature type="domain" description="ChrR-like cupin" evidence="1">
    <location>
        <begin position="34"/>
        <end position="126"/>
    </location>
</feature>
<dbReference type="InterPro" id="IPR011051">
    <property type="entry name" value="RmlC_Cupin_sf"/>
</dbReference>
<protein>
    <submittedName>
        <fullName evidence="2">ChrR Cupin-like domain-containing protein</fullName>
    </submittedName>
</protein>
<dbReference type="CDD" id="cd20302">
    <property type="entry name" value="cupin_DAD"/>
    <property type="match status" value="1"/>
</dbReference>
<dbReference type="Gene3D" id="2.60.120.10">
    <property type="entry name" value="Jelly Rolls"/>
    <property type="match status" value="1"/>
</dbReference>
<dbReference type="EMBL" id="FNDK01000017">
    <property type="protein sequence ID" value="SDH98926.1"/>
    <property type="molecule type" value="Genomic_DNA"/>
</dbReference>
<name>A0A1G8GWZ7_9BACI</name>
<evidence type="ECO:0000313" key="2">
    <source>
        <dbReference type="EMBL" id="SDH98926.1"/>
    </source>
</evidence>
<organism evidence="2 3">
    <name type="scientific">Alteribacillus persepolensis</name>
    <dbReference type="NCBI Taxonomy" id="568899"/>
    <lineage>
        <taxon>Bacteria</taxon>
        <taxon>Bacillati</taxon>
        <taxon>Bacillota</taxon>
        <taxon>Bacilli</taxon>
        <taxon>Bacillales</taxon>
        <taxon>Bacillaceae</taxon>
        <taxon>Alteribacillus</taxon>
    </lineage>
</organism>
<dbReference type="InterPro" id="IPR025979">
    <property type="entry name" value="ChrR-like_cupin_dom"/>
</dbReference>
<dbReference type="OrthoDB" id="564955at2"/>
<dbReference type="STRING" id="568899.SAMN05192534_11752"/>